<evidence type="ECO:0000256" key="1">
    <source>
        <dbReference type="SAM" id="MobiDB-lite"/>
    </source>
</evidence>
<evidence type="ECO:0008006" key="4">
    <source>
        <dbReference type="Google" id="ProtNLM"/>
    </source>
</evidence>
<evidence type="ECO:0000313" key="2">
    <source>
        <dbReference type="EMBL" id="QSQ17401.1"/>
    </source>
</evidence>
<proteinExistence type="predicted"/>
<feature type="compositionally biased region" description="Polar residues" evidence="1">
    <location>
        <begin position="243"/>
        <end position="263"/>
    </location>
</feature>
<dbReference type="Proteomes" id="UP000663090">
    <property type="component" value="Chromosome"/>
</dbReference>
<feature type="region of interest" description="Disordered" evidence="1">
    <location>
        <begin position="224"/>
        <end position="263"/>
    </location>
</feature>
<feature type="compositionally biased region" description="Polar residues" evidence="1">
    <location>
        <begin position="35"/>
        <end position="44"/>
    </location>
</feature>
<dbReference type="RefSeq" id="WP_206719022.1">
    <property type="nucleotide sequence ID" value="NZ_CP071091.1"/>
</dbReference>
<dbReference type="EMBL" id="CP071091">
    <property type="protein sequence ID" value="QSQ17401.1"/>
    <property type="molecule type" value="Genomic_DNA"/>
</dbReference>
<sequence length="263" mass="27384">MSFLRRLSWAALALAAACDSKKPEPTPPTAADVSKVQSAAQPLTQEVPVPEAERYAAVLSDAEVAAALGPTPSGLTAAQMAAITAAMDTEIAQNVQYQPSSTLPPAESPGTPIGQSFTADLKNLHQRTLQAFGSSTLLLCTFPPCTLRGDIDGDGLPDLVGQIASSGDLKMGVVFALGNNTQQKLAAGAPSSVGDDLSWVTAWSLETRNEPSQSGGAPVTTTILHLQGKNDNDQPQAAKAYFTRTTPGGPSQMKTDWEQPQAQ</sequence>
<evidence type="ECO:0000313" key="3">
    <source>
        <dbReference type="Proteomes" id="UP000663090"/>
    </source>
</evidence>
<gene>
    <name evidence="2" type="ORF">JY572_15695</name>
</gene>
<name>A0ABX7NJ40_9BACT</name>
<keyword evidence="3" id="KW-1185">Reference proteome</keyword>
<dbReference type="PROSITE" id="PS51257">
    <property type="entry name" value="PROKAR_LIPOPROTEIN"/>
    <property type="match status" value="1"/>
</dbReference>
<reference evidence="2 3" key="1">
    <citation type="submission" date="2021-02" db="EMBL/GenBank/DDBJ databases">
        <title>De Novo genome assembly of isolated myxobacteria.</title>
        <authorList>
            <person name="Stevens D.C."/>
        </authorList>
    </citation>
    <scope>NUCLEOTIDE SEQUENCE [LARGE SCALE GENOMIC DNA]</scope>
    <source>
        <strain evidence="2 3">SCHIC003</strain>
    </source>
</reference>
<accession>A0ABX7NJ40</accession>
<protein>
    <recommendedName>
        <fullName evidence="4">Lipoprotein</fullName>
    </recommendedName>
</protein>
<feature type="region of interest" description="Disordered" evidence="1">
    <location>
        <begin position="20"/>
        <end position="44"/>
    </location>
</feature>
<organism evidence="2 3">
    <name type="scientific">Myxococcus landrumensis</name>
    <dbReference type="NCBI Taxonomy" id="2813577"/>
    <lineage>
        <taxon>Bacteria</taxon>
        <taxon>Pseudomonadati</taxon>
        <taxon>Myxococcota</taxon>
        <taxon>Myxococcia</taxon>
        <taxon>Myxococcales</taxon>
        <taxon>Cystobacterineae</taxon>
        <taxon>Myxococcaceae</taxon>
        <taxon>Myxococcus</taxon>
    </lineage>
</organism>